<gene>
    <name evidence="6" type="ORF">BKP45_14370</name>
</gene>
<evidence type="ECO:0000259" key="5">
    <source>
        <dbReference type="PROSITE" id="PS50978"/>
    </source>
</evidence>
<dbReference type="Proteomes" id="UP000180057">
    <property type="component" value="Unassembled WGS sequence"/>
</dbReference>
<dbReference type="GO" id="GO:0030313">
    <property type="term" value="C:cell envelope"/>
    <property type="evidence" value="ECO:0007669"/>
    <property type="project" value="UniProtKB-SubCell"/>
</dbReference>
<feature type="transmembrane region" description="Helical" evidence="3">
    <location>
        <begin position="168"/>
        <end position="189"/>
    </location>
</feature>
<dbReference type="SMART" id="SM00725">
    <property type="entry name" value="NEAT"/>
    <property type="match status" value="1"/>
</dbReference>
<evidence type="ECO:0000256" key="1">
    <source>
        <dbReference type="ARBA" id="ARBA00004196"/>
    </source>
</evidence>
<dbReference type="CDD" id="cd06920">
    <property type="entry name" value="NEAT"/>
    <property type="match status" value="1"/>
</dbReference>
<feature type="chain" id="PRO_5038555608" description="NEAT domain-containing protein" evidence="4">
    <location>
        <begin position="24"/>
        <end position="199"/>
    </location>
</feature>
<keyword evidence="2 4" id="KW-0732">Signal</keyword>
<keyword evidence="3" id="KW-0812">Transmembrane</keyword>
<name>A0A1S2M2Y0_9BACI</name>
<feature type="signal peptide" evidence="4">
    <location>
        <begin position="1"/>
        <end position="23"/>
    </location>
</feature>
<dbReference type="AlphaFoldDB" id="A0A1S2M2Y0"/>
<keyword evidence="3" id="KW-0472">Membrane</keyword>
<dbReference type="STRING" id="472963.BKP45_14370"/>
<evidence type="ECO:0000313" key="6">
    <source>
        <dbReference type="EMBL" id="OIJ19038.1"/>
    </source>
</evidence>
<dbReference type="EMBL" id="MLQS01000022">
    <property type="protein sequence ID" value="OIJ19038.1"/>
    <property type="molecule type" value="Genomic_DNA"/>
</dbReference>
<comment type="caution">
    <text evidence="6">The sequence shown here is derived from an EMBL/GenBank/DDBJ whole genome shotgun (WGS) entry which is preliminary data.</text>
</comment>
<dbReference type="PROSITE" id="PS50978">
    <property type="entry name" value="NEAT"/>
    <property type="match status" value="1"/>
</dbReference>
<dbReference type="InterPro" id="IPR006635">
    <property type="entry name" value="NEAT_dom"/>
</dbReference>
<evidence type="ECO:0000313" key="7">
    <source>
        <dbReference type="Proteomes" id="UP000180057"/>
    </source>
</evidence>
<feature type="domain" description="NEAT" evidence="5">
    <location>
        <begin position="31"/>
        <end position="155"/>
    </location>
</feature>
<reference evidence="6 7" key="1">
    <citation type="submission" date="2016-10" db="EMBL/GenBank/DDBJ databases">
        <title>Draft genome sequences of four alkaliphilic bacteria belonging to the Anaerobacillus genus.</title>
        <authorList>
            <person name="Bassil N.M."/>
            <person name="Lloyd J.R."/>
        </authorList>
    </citation>
    <scope>NUCLEOTIDE SEQUENCE [LARGE SCALE GENOMIC DNA]</scope>
    <source>
        <strain evidence="6 7">DSM 22531</strain>
    </source>
</reference>
<accession>A0A1S2M2Y0</accession>
<evidence type="ECO:0000256" key="3">
    <source>
        <dbReference type="SAM" id="Phobius"/>
    </source>
</evidence>
<dbReference type="InterPro" id="IPR037250">
    <property type="entry name" value="NEAT_dom_sf"/>
</dbReference>
<sequence>MKSNVKKLLASLLTVIFVFSAFVGTGAASVLEDGTYEISYDGLHITEDKLSAADTMGSLIKPAKLEVNNGNIVAFITISGSPVKYENNAGNMVPAEITKENGDQRTYKFKLANLDAPIIIGTHVAAVGIDVEYRIVFKKDTLKKISDDVSSSSSSAATASNPQTSDTIFSTLSSLGLVMSLLLVATVVVNKRKAVRNEG</sequence>
<evidence type="ECO:0000256" key="4">
    <source>
        <dbReference type="SAM" id="SignalP"/>
    </source>
</evidence>
<proteinExistence type="predicted"/>
<dbReference type="Pfam" id="PF05031">
    <property type="entry name" value="NEAT"/>
    <property type="match status" value="1"/>
</dbReference>
<dbReference type="Gene3D" id="2.60.40.1850">
    <property type="match status" value="1"/>
</dbReference>
<evidence type="ECO:0000256" key="2">
    <source>
        <dbReference type="ARBA" id="ARBA00022729"/>
    </source>
</evidence>
<dbReference type="RefSeq" id="WP_071390387.1">
    <property type="nucleotide sequence ID" value="NZ_MLQS01000022.1"/>
</dbReference>
<organism evidence="6 7">
    <name type="scientific">Anaerobacillus alkalidiazotrophicus</name>
    <dbReference type="NCBI Taxonomy" id="472963"/>
    <lineage>
        <taxon>Bacteria</taxon>
        <taxon>Bacillati</taxon>
        <taxon>Bacillota</taxon>
        <taxon>Bacilli</taxon>
        <taxon>Bacillales</taxon>
        <taxon>Bacillaceae</taxon>
        <taxon>Anaerobacillus</taxon>
    </lineage>
</organism>
<comment type="subcellular location">
    <subcellularLocation>
        <location evidence="1">Cell envelope</location>
    </subcellularLocation>
</comment>
<protein>
    <recommendedName>
        <fullName evidence="5">NEAT domain-containing protein</fullName>
    </recommendedName>
</protein>
<keyword evidence="7" id="KW-1185">Reference proteome</keyword>
<dbReference type="SUPFAM" id="SSF158911">
    <property type="entry name" value="NEAT domain-like"/>
    <property type="match status" value="1"/>
</dbReference>
<keyword evidence="3" id="KW-1133">Transmembrane helix</keyword>